<dbReference type="Proteomes" id="UP000004853">
    <property type="component" value="Unassembled WGS sequence"/>
</dbReference>
<evidence type="ECO:0000313" key="1">
    <source>
        <dbReference type="EMBL" id="EGP46674.1"/>
    </source>
</evidence>
<organism evidence="1 2">
    <name type="scientific">Achromobacter insuavis AXX-A</name>
    <dbReference type="NCBI Taxonomy" id="1003200"/>
    <lineage>
        <taxon>Bacteria</taxon>
        <taxon>Pseudomonadati</taxon>
        <taxon>Pseudomonadota</taxon>
        <taxon>Betaproteobacteria</taxon>
        <taxon>Burkholderiales</taxon>
        <taxon>Alcaligenaceae</taxon>
        <taxon>Achromobacter</taxon>
    </lineage>
</organism>
<dbReference type="Pfam" id="PF08889">
    <property type="entry name" value="WbqC"/>
    <property type="match status" value="1"/>
</dbReference>
<gene>
    <name evidence="1" type="ORF">AXXA_09538</name>
</gene>
<evidence type="ECO:0000313" key="2">
    <source>
        <dbReference type="Proteomes" id="UP000004853"/>
    </source>
</evidence>
<dbReference type="InterPro" id="IPR014985">
    <property type="entry name" value="WbqC"/>
</dbReference>
<name>F7SZ04_9BURK</name>
<dbReference type="OrthoDB" id="3611744at2"/>
<dbReference type="RefSeq" id="WP_006391972.1">
    <property type="nucleotide sequence ID" value="NZ_GL982453.1"/>
</dbReference>
<reference evidence="1 2" key="1">
    <citation type="submission" date="2011-06" db="EMBL/GenBank/DDBJ databases">
        <authorList>
            <person name="Bador J."/>
            <person name="Amoureux L."/>
            <person name="Neuwirth C."/>
        </authorList>
    </citation>
    <scope>NUCLEOTIDE SEQUENCE [LARGE SCALE GENOMIC DNA]</scope>
    <source>
        <strain evidence="1 2">AXX-A</strain>
    </source>
</reference>
<proteinExistence type="predicted"/>
<protein>
    <submittedName>
        <fullName evidence="1">WbqC-like family protein</fullName>
    </submittedName>
</protein>
<dbReference type="HOGENOM" id="CLU_079350_0_0_4"/>
<dbReference type="EMBL" id="AFRQ01000037">
    <property type="protein sequence ID" value="EGP46674.1"/>
    <property type="molecule type" value="Genomic_DNA"/>
</dbReference>
<dbReference type="AlphaFoldDB" id="F7SZ04"/>
<sequence length="248" mass="28590">MPHTSALATRPAKTLAAIQSCYIPWKGFFDLLNRCDEYVILDGAQYVKRHWHNRNKIKTANGLQWLTIPVVTKSRYEQPIDEVEISEPDWAEQHWRSIEQAYRKAPHFVTYGPRLRQLYETVAQEKLLTMVNERFLRELSTLLGLQVRITRDSDYAPQGKRSERLVDVCRLAHATRYVSGPSAKEYLEENLFTDIGTSVEWMSYGPYPTYPQLHGDFEHAVSVLDLLFMTGDQAPRYFLSGAADTSTS</sequence>
<comment type="caution">
    <text evidence="1">The sequence shown here is derived from an EMBL/GenBank/DDBJ whole genome shotgun (WGS) entry which is preliminary data.</text>
</comment>
<accession>F7SZ04</accession>
<dbReference type="eggNOG" id="COG0224">
    <property type="taxonomic scope" value="Bacteria"/>
</dbReference>
<dbReference type="PATRIC" id="fig|1003200.3.peg.1876"/>